<evidence type="ECO:0000313" key="3">
    <source>
        <dbReference type="Proteomes" id="UP000721844"/>
    </source>
</evidence>
<proteinExistence type="predicted"/>
<evidence type="ECO:0008006" key="4">
    <source>
        <dbReference type="Google" id="ProtNLM"/>
    </source>
</evidence>
<keyword evidence="1" id="KW-0732">Signal</keyword>
<accession>A0A963Z2M2</accession>
<organism evidence="2 3">
    <name type="scientific">Acidisoma cellulosilyticum</name>
    <dbReference type="NCBI Taxonomy" id="2802395"/>
    <lineage>
        <taxon>Bacteria</taxon>
        <taxon>Pseudomonadati</taxon>
        <taxon>Pseudomonadota</taxon>
        <taxon>Alphaproteobacteria</taxon>
        <taxon>Acetobacterales</taxon>
        <taxon>Acidocellaceae</taxon>
        <taxon>Acidisoma</taxon>
    </lineage>
</organism>
<dbReference type="EMBL" id="JAESVA010000005">
    <property type="protein sequence ID" value="MCB8881713.1"/>
    <property type="molecule type" value="Genomic_DNA"/>
</dbReference>
<dbReference type="AlphaFoldDB" id="A0A963Z2M2"/>
<comment type="caution">
    <text evidence="2">The sequence shown here is derived from an EMBL/GenBank/DDBJ whole genome shotgun (WGS) entry which is preliminary data.</text>
</comment>
<evidence type="ECO:0000256" key="1">
    <source>
        <dbReference type="SAM" id="SignalP"/>
    </source>
</evidence>
<protein>
    <recommendedName>
        <fullName evidence="4">DUF5666 domain-containing protein</fullName>
    </recommendedName>
</protein>
<keyword evidence="3" id="KW-1185">Reference proteome</keyword>
<sequence>MRSLIVIAALIVFPVFAAQAADIRFDALTCELTGAGPQIEGQITNVSNQALKFVEIYATFKDSNGKFLSTSGGIPLEFDPISPGQQTNFRGYGDESSAIATVAVQAGFTGGSSISTTGMTTVDCEQGD</sequence>
<name>A0A963Z2M2_9PROT</name>
<dbReference type="RefSeq" id="WP_227308378.1">
    <property type="nucleotide sequence ID" value="NZ_JAESVA010000005.1"/>
</dbReference>
<reference evidence="2 3" key="1">
    <citation type="journal article" date="2021" name="Microorganisms">
        <title>Acidisoma silvae sp. nov. and Acidisomacellulosilytica sp. nov., Two Acidophilic Bacteria Isolated from Decaying Wood, Hydrolyzing Cellulose and Producing Poly-3-hydroxybutyrate.</title>
        <authorList>
            <person name="Mieszkin S."/>
            <person name="Pouder E."/>
            <person name="Uroz S."/>
            <person name="Simon-Colin C."/>
            <person name="Alain K."/>
        </authorList>
    </citation>
    <scope>NUCLEOTIDE SEQUENCE [LARGE SCALE GENOMIC DNA]</scope>
    <source>
        <strain evidence="2 3">HW T5.17</strain>
    </source>
</reference>
<evidence type="ECO:0000313" key="2">
    <source>
        <dbReference type="EMBL" id="MCB8881713.1"/>
    </source>
</evidence>
<gene>
    <name evidence="2" type="ORF">ACELLULO517_15805</name>
</gene>
<feature type="signal peptide" evidence="1">
    <location>
        <begin position="1"/>
        <end position="20"/>
    </location>
</feature>
<dbReference type="Proteomes" id="UP000721844">
    <property type="component" value="Unassembled WGS sequence"/>
</dbReference>
<feature type="chain" id="PRO_5037489307" description="DUF5666 domain-containing protein" evidence="1">
    <location>
        <begin position="21"/>
        <end position="128"/>
    </location>
</feature>